<feature type="chain" id="PRO_5046207350" description="DUF3108 domain-containing protein" evidence="1">
    <location>
        <begin position="25"/>
        <end position="152"/>
    </location>
</feature>
<keyword evidence="1" id="KW-0732">Signal</keyword>
<gene>
    <name evidence="2" type="ORF">HPS56_08135</name>
</gene>
<evidence type="ECO:0000256" key="1">
    <source>
        <dbReference type="SAM" id="SignalP"/>
    </source>
</evidence>
<evidence type="ECO:0008006" key="4">
    <source>
        <dbReference type="Google" id="ProtNLM"/>
    </source>
</evidence>
<evidence type="ECO:0000313" key="2">
    <source>
        <dbReference type="EMBL" id="NPD92311.1"/>
    </source>
</evidence>
<reference evidence="2 3" key="1">
    <citation type="submission" date="2020-05" db="EMBL/GenBank/DDBJ databases">
        <title>Distinct polysaccharide utilization as determinants for interspecies competition between intestinal Prevotella spp.</title>
        <authorList>
            <person name="Galvez E.J.C."/>
            <person name="Iljazovic A."/>
            <person name="Strowig T."/>
        </authorList>
    </citation>
    <scope>NUCLEOTIDE SEQUENCE [LARGE SCALE GENOMIC DNA]</scope>
    <source>
        <strain evidence="2 3">PMUR</strain>
    </source>
</reference>
<dbReference type="RefSeq" id="WP_172275641.1">
    <property type="nucleotide sequence ID" value="NZ_CASGMU010000021.1"/>
</dbReference>
<sequence>MKYFKYLLTAVFMTAVASFSEVSAKEKVVPKVYMFGFSASFNDSTVYFTDIQTVDNAWIETKEKFLLGRESYSYQLKNYLAGTMRQPDRTCIVIYAQKRKDVEKKYMKMKKKYTVKTNGKYDVKYINANEFKFKTVNMSSEEETVSVDSFNQ</sequence>
<protein>
    <recommendedName>
        <fullName evidence="4">DUF3108 domain-containing protein</fullName>
    </recommendedName>
</protein>
<dbReference type="EMBL" id="JABKKF010000006">
    <property type="protein sequence ID" value="NPD92311.1"/>
    <property type="molecule type" value="Genomic_DNA"/>
</dbReference>
<organism evidence="2 3">
    <name type="scientific">Xylanibacter muris</name>
    <dbReference type="NCBI Taxonomy" id="2736290"/>
    <lineage>
        <taxon>Bacteria</taxon>
        <taxon>Pseudomonadati</taxon>
        <taxon>Bacteroidota</taxon>
        <taxon>Bacteroidia</taxon>
        <taxon>Bacteroidales</taxon>
        <taxon>Prevotellaceae</taxon>
        <taxon>Xylanibacter</taxon>
    </lineage>
</organism>
<feature type="signal peptide" evidence="1">
    <location>
        <begin position="1"/>
        <end position="24"/>
    </location>
</feature>
<accession>A0ABX2AM70</accession>
<dbReference type="Proteomes" id="UP000714420">
    <property type="component" value="Unassembled WGS sequence"/>
</dbReference>
<proteinExistence type="predicted"/>
<evidence type="ECO:0000313" key="3">
    <source>
        <dbReference type="Proteomes" id="UP000714420"/>
    </source>
</evidence>
<keyword evidence="3" id="KW-1185">Reference proteome</keyword>
<name>A0ABX2AM70_9BACT</name>
<comment type="caution">
    <text evidence="2">The sequence shown here is derived from an EMBL/GenBank/DDBJ whole genome shotgun (WGS) entry which is preliminary data.</text>
</comment>